<evidence type="ECO:0000256" key="1">
    <source>
        <dbReference type="ARBA" id="ARBA00001942"/>
    </source>
</evidence>
<dbReference type="SUPFAM" id="SSF53706">
    <property type="entry name" value="Formate dehydrogenase/DMSO reductase, domains 1-3"/>
    <property type="match status" value="1"/>
</dbReference>
<feature type="domain" description="Molybdopterin oxidoreductase" evidence="10">
    <location>
        <begin position="132"/>
        <end position="454"/>
    </location>
</feature>
<dbReference type="Proteomes" id="UP001321526">
    <property type="component" value="Chromosome"/>
</dbReference>
<dbReference type="PANTHER" id="PTHR43105:SF4">
    <property type="entry name" value="PROTEIN YDEP"/>
    <property type="match status" value="1"/>
</dbReference>
<comment type="cofactor">
    <cofactor evidence="1">
        <name>Mo-bis(molybdopterin guanine dinucleotide)</name>
        <dbReference type="ChEBI" id="CHEBI:60539"/>
    </cofactor>
</comment>
<evidence type="ECO:0000256" key="5">
    <source>
        <dbReference type="ARBA" id="ARBA00022505"/>
    </source>
</evidence>
<dbReference type="InterPro" id="IPR009010">
    <property type="entry name" value="Asp_de-COase-like_dom_sf"/>
</dbReference>
<dbReference type="CDD" id="cd02767">
    <property type="entry name" value="MopB_ydeP"/>
    <property type="match status" value="1"/>
</dbReference>
<dbReference type="Pfam" id="PF00384">
    <property type="entry name" value="Molybdopterin"/>
    <property type="match status" value="1"/>
</dbReference>
<dbReference type="InterPro" id="IPR006656">
    <property type="entry name" value="Mopterin_OxRdtase"/>
</dbReference>
<dbReference type="Gene3D" id="3.40.50.740">
    <property type="match status" value="1"/>
</dbReference>
<dbReference type="RefSeq" id="WP_282235778.1">
    <property type="nucleotide sequence ID" value="NZ_CP035631.1"/>
</dbReference>
<evidence type="ECO:0000256" key="2">
    <source>
        <dbReference type="ARBA" id="ARBA00001966"/>
    </source>
</evidence>
<evidence type="ECO:0000259" key="11">
    <source>
        <dbReference type="Pfam" id="PF01568"/>
    </source>
</evidence>
<keyword evidence="13" id="KW-1185">Reference proteome</keyword>
<evidence type="ECO:0000256" key="4">
    <source>
        <dbReference type="ARBA" id="ARBA00022485"/>
    </source>
</evidence>
<dbReference type="EMBL" id="CP035631">
    <property type="protein sequence ID" value="WFF40708.1"/>
    <property type="molecule type" value="Genomic_DNA"/>
</dbReference>
<dbReference type="PANTHER" id="PTHR43105">
    <property type="entry name" value="RESPIRATORY NITRATE REDUCTASE"/>
    <property type="match status" value="1"/>
</dbReference>
<dbReference type="PIRSF" id="PIRSF000144">
    <property type="entry name" value="CbbBc"/>
    <property type="match status" value="1"/>
</dbReference>
<dbReference type="Gene3D" id="3.40.228.10">
    <property type="entry name" value="Dimethylsulfoxide Reductase, domain 2"/>
    <property type="match status" value="1"/>
</dbReference>
<keyword evidence="9" id="KW-0411">Iron-sulfur</keyword>
<dbReference type="SUPFAM" id="SSF50692">
    <property type="entry name" value="ADC-like"/>
    <property type="match status" value="1"/>
</dbReference>
<dbReference type="InterPro" id="IPR037951">
    <property type="entry name" value="MopB_CT_YdeP"/>
</dbReference>
<keyword evidence="7" id="KW-0560">Oxidoreductase</keyword>
<keyword evidence="8" id="KW-0408">Iron</keyword>
<dbReference type="InterPro" id="IPR010046">
    <property type="entry name" value="Mopterin_OxRdtse_a_bac"/>
</dbReference>
<name>A0ABY8FD17_9GAMM</name>
<keyword evidence="4" id="KW-0004">4Fe-4S</keyword>
<evidence type="ECO:0000259" key="10">
    <source>
        <dbReference type="Pfam" id="PF00384"/>
    </source>
</evidence>
<dbReference type="NCBIfam" id="TIGR01701">
    <property type="entry name" value="Fdhalpha-like"/>
    <property type="match status" value="1"/>
</dbReference>
<comment type="cofactor">
    <cofactor evidence="2">
        <name>[4Fe-4S] cluster</name>
        <dbReference type="ChEBI" id="CHEBI:49883"/>
    </cofactor>
</comment>
<protein>
    <submittedName>
        <fullName evidence="12">FdhF/YdeP family oxidoreductase</fullName>
    </submittedName>
</protein>
<comment type="similarity">
    <text evidence="3">Belongs to the prokaryotic molybdopterin-containing oxidoreductase family.</text>
</comment>
<dbReference type="InterPro" id="IPR050123">
    <property type="entry name" value="Prok_molybdopt-oxidoreductase"/>
</dbReference>
<accession>A0ABY8FD17</accession>
<organism evidence="12 13">
    <name type="scientific">Salinicola endophyticus</name>
    <dbReference type="NCBI Taxonomy" id="1949083"/>
    <lineage>
        <taxon>Bacteria</taxon>
        <taxon>Pseudomonadati</taxon>
        <taxon>Pseudomonadota</taxon>
        <taxon>Gammaproteobacteria</taxon>
        <taxon>Oceanospirillales</taxon>
        <taxon>Halomonadaceae</taxon>
        <taxon>Salinicola</taxon>
    </lineage>
</organism>
<dbReference type="InterPro" id="IPR006657">
    <property type="entry name" value="MoPterin_dinucl-bd_dom"/>
</dbReference>
<evidence type="ECO:0000313" key="13">
    <source>
        <dbReference type="Proteomes" id="UP001321526"/>
    </source>
</evidence>
<dbReference type="Pfam" id="PF01568">
    <property type="entry name" value="Molydop_binding"/>
    <property type="match status" value="1"/>
</dbReference>
<dbReference type="InterPro" id="IPR041953">
    <property type="entry name" value="YdeP_MopB"/>
</dbReference>
<evidence type="ECO:0000256" key="3">
    <source>
        <dbReference type="ARBA" id="ARBA00010312"/>
    </source>
</evidence>
<reference evidence="12 13" key="1">
    <citation type="submission" date="2019-01" db="EMBL/GenBank/DDBJ databases">
        <title>Genome sequence of Salinicola endophyticus REST5.</title>
        <authorList>
            <person name="Nascimento F.X."/>
        </authorList>
    </citation>
    <scope>NUCLEOTIDE SEQUENCE [LARGE SCALE GENOMIC DNA]</scope>
    <source>
        <strain evidence="12 13">REST5</strain>
    </source>
</reference>
<sequence>MSQSRQAPDAPSVAAQEPPLAGLARDPKVFSYRNPAGGWGALKSVGKHLWHSRSPLLNARSLFKLNQPDGFDCPGCAWGDPEHGSSFEFCENGVKAVTWEATAKRVTREFFARHSVSELKTWDDYQLEDQGRLVEPMRYNAETDHYEPITWEAALDLVAQELKALPTPDDAIFYTSGKAANESAYIFQLLARRFGTNNLPDCSNMCHEASGVALTAALGTGKGSVRLEDFERAEAIFVFGQNPGTNHPRMLGVLREAAERGATIVSFNPLKERGLEKFADPQKPMEMLHNGSHRISTFYFRPKLGGDMAAVRGMAKALFERDAAGEAVLDHAFLAAHTAHLEAYRVRVEATEWADLEAQSGLSVREMREAAELYARSRATIACWAMGITQHVHSVATVREIVNLLMLCGNLGKPGAGTSPVRGHSNVQGDRTMGIFEKPADALLDALEAYYQCPMPRHHGVDSVAAVKAMRDQPGKVFIGLAGNFTRAISDSGVTEQAMANCALTAFISTKLNRSHLITGREALILPCLGRSEIDRNAAGQAQLITVEDSMSMVHGSAGINRPADKALRSEVAILTGIAERLFGDDDSVAWATLREDYDRIREHIAAVIPGFDDFNTRVREPRGFWLANPVARREFDTASGQAEFSDDALPAEVMHQRLAAREGWITLQTMRSHDQYNTTVYGYDDRYRGIENGRRVIFLNQEDIARLGFAAGQWVDLIGESEDGVTRRADGFKIVAYDTPAGCAAAYYPETNPLIPLDHKGEQSHTPASKSVAVRLAASARLA</sequence>
<evidence type="ECO:0000313" key="12">
    <source>
        <dbReference type="EMBL" id="WFF40708.1"/>
    </source>
</evidence>
<evidence type="ECO:0000256" key="9">
    <source>
        <dbReference type="ARBA" id="ARBA00023014"/>
    </source>
</evidence>
<dbReference type="CDD" id="cd02787">
    <property type="entry name" value="MopB_CT_ydeP"/>
    <property type="match status" value="1"/>
</dbReference>
<keyword evidence="5" id="KW-0500">Molybdenum</keyword>
<feature type="domain" description="Molybdopterin dinucleotide-binding" evidence="11">
    <location>
        <begin position="667"/>
        <end position="773"/>
    </location>
</feature>
<evidence type="ECO:0000256" key="8">
    <source>
        <dbReference type="ARBA" id="ARBA00023004"/>
    </source>
</evidence>
<gene>
    <name evidence="12" type="ORF">EVC62_03885</name>
</gene>
<keyword evidence="6" id="KW-0479">Metal-binding</keyword>
<evidence type="ECO:0000256" key="7">
    <source>
        <dbReference type="ARBA" id="ARBA00023002"/>
    </source>
</evidence>
<evidence type="ECO:0000256" key="6">
    <source>
        <dbReference type="ARBA" id="ARBA00022723"/>
    </source>
</evidence>
<proteinExistence type="inferred from homology"/>